<organism evidence="2 3">
    <name type="scientific">Roseateles toxinivorans</name>
    <dbReference type="NCBI Taxonomy" id="270368"/>
    <lineage>
        <taxon>Bacteria</taxon>
        <taxon>Pseudomonadati</taxon>
        <taxon>Pseudomonadota</taxon>
        <taxon>Betaproteobacteria</taxon>
        <taxon>Burkholderiales</taxon>
        <taxon>Sphaerotilaceae</taxon>
        <taxon>Roseateles</taxon>
    </lineage>
</organism>
<reference evidence="2 3" key="1">
    <citation type="submission" date="2019-03" db="EMBL/GenBank/DDBJ databases">
        <title>Genomic Encyclopedia of Type Strains, Phase IV (KMG-IV): sequencing the most valuable type-strain genomes for metagenomic binning, comparative biology and taxonomic classification.</title>
        <authorList>
            <person name="Goeker M."/>
        </authorList>
    </citation>
    <scope>NUCLEOTIDE SEQUENCE [LARGE SCALE GENOMIC DNA]</scope>
    <source>
        <strain evidence="2 3">DSM 16998</strain>
    </source>
</reference>
<dbReference type="GO" id="GO:0016747">
    <property type="term" value="F:acyltransferase activity, transferring groups other than amino-acyl groups"/>
    <property type="evidence" value="ECO:0007669"/>
    <property type="project" value="InterPro"/>
</dbReference>
<dbReference type="Gene3D" id="3.40.630.30">
    <property type="match status" value="1"/>
</dbReference>
<comment type="caution">
    <text evidence="2">The sequence shown here is derived from an EMBL/GenBank/DDBJ whole genome shotgun (WGS) entry which is preliminary data.</text>
</comment>
<dbReference type="InParanoid" id="A0A4V3CSR2"/>
<dbReference type="InterPro" id="IPR000182">
    <property type="entry name" value="GNAT_dom"/>
</dbReference>
<dbReference type="AlphaFoldDB" id="A0A4V3CSR2"/>
<evidence type="ECO:0000313" key="2">
    <source>
        <dbReference type="EMBL" id="TDP61651.1"/>
    </source>
</evidence>
<dbReference type="PROSITE" id="PS51186">
    <property type="entry name" value="GNAT"/>
    <property type="match status" value="1"/>
</dbReference>
<name>A0A4V3CSR2_9BURK</name>
<evidence type="ECO:0000259" key="1">
    <source>
        <dbReference type="PROSITE" id="PS51186"/>
    </source>
</evidence>
<evidence type="ECO:0000313" key="3">
    <source>
        <dbReference type="Proteomes" id="UP000295361"/>
    </source>
</evidence>
<dbReference type="PANTHER" id="PTHR43792:SF1">
    <property type="entry name" value="N-ACETYLTRANSFERASE DOMAIN-CONTAINING PROTEIN"/>
    <property type="match status" value="1"/>
</dbReference>
<keyword evidence="2" id="KW-0808">Transferase</keyword>
<accession>A0A4V3CSR2</accession>
<dbReference type="PANTHER" id="PTHR43792">
    <property type="entry name" value="GNAT FAMILY, PUTATIVE (AFU_ORTHOLOGUE AFUA_3G00765)-RELATED-RELATED"/>
    <property type="match status" value="1"/>
</dbReference>
<feature type="domain" description="N-acetyltransferase" evidence="1">
    <location>
        <begin position="16"/>
        <end position="177"/>
    </location>
</feature>
<dbReference type="InterPro" id="IPR016181">
    <property type="entry name" value="Acyl_CoA_acyltransferase"/>
</dbReference>
<keyword evidence="3" id="KW-1185">Reference proteome</keyword>
<gene>
    <name evidence="2" type="ORF">DES47_11168</name>
</gene>
<proteinExistence type="predicted"/>
<dbReference type="InterPro" id="IPR051531">
    <property type="entry name" value="N-acetyltransferase"/>
</dbReference>
<dbReference type="SUPFAM" id="SSF55729">
    <property type="entry name" value="Acyl-CoA N-acyltransferases (Nat)"/>
    <property type="match status" value="1"/>
</dbReference>
<dbReference type="EMBL" id="SNXS01000011">
    <property type="protein sequence ID" value="TDP61651.1"/>
    <property type="molecule type" value="Genomic_DNA"/>
</dbReference>
<dbReference type="Proteomes" id="UP000295361">
    <property type="component" value="Unassembled WGS sequence"/>
</dbReference>
<dbReference type="Pfam" id="PF13302">
    <property type="entry name" value="Acetyltransf_3"/>
    <property type="match status" value="1"/>
</dbReference>
<sequence>MKGVPATMIVTQTERLTVRLLDRSDAAFMLQLVNEPAFIRNIGDREVRDLAQAEAYTERSGPLSYERSGFGMYLVALRGSGERLGICGLISREGLSDVDIGYAFLQAHWGQGYALEAARAVLAHAHGALGLRRVLAITAPENRPSVRLLEQLGMQEQGLVDLPKSGGISRLFVSEPA</sequence>
<protein>
    <submittedName>
        <fullName evidence="2">RimJ/RimL family protein N-acetyltransferase</fullName>
    </submittedName>
</protein>